<keyword evidence="11" id="KW-1185">Reference proteome</keyword>
<name>A0AAE0URJ6_9TELE</name>
<keyword evidence="4" id="KW-0255">Endonuclease</keyword>
<feature type="domain" description="Reverse transcriptase RNase H-like" evidence="9">
    <location>
        <begin position="189"/>
        <end position="269"/>
    </location>
</feature>
<dbReference type="PANTHER" id="PTHR47510">
    <property type="entry name" value="REVERSE TRANSCRIPTASE DOMAIN-CONTAINING PROTEIN"/>
    <property type="match status" value="1"/>
</dbReference>
<comment type="caution">
    <text evidence="10">The sequence shown here is derived from an EMBL/GenBank/DDBJ whole genome shotgun (WGS) entry which is preliminary data.</text>
</comment>
<dbReference type="GO" id="GO:0016787">
    <property type="term" value="F:hydrolase activity"/>
    <property type="evidence" value="ECO:0007669"/>
    <property type="project" value="UniProtKB-KW"/>
</dbReference>
<dbReference type="GO" id="GO:0003964">
    <property type="term" value="F:RNA-directed DNA polymerase activity"/>
    <property type="evidence" value="ECO:0007669"/>
    <property type="project" value="UniProtKB-KW"/>
</dbReference>
<dbReference type="InterPro" id="IPR041373">
    <property type="entry name" value="RT_RNaseH"/>
</dbReference>
<keyword evidence="1" id="KW-0808">Transferase</keyword>
<reference evidence="10" key="1">
    <citation type="submission" date="2023-06" db="EMBL/GenBank/DDBJ databases">
        <title>Male Hemibagrus guttatus genome.</title>
        <authorList>
            <person name="Bian C."/>
        </authorList>
    </citation>
    <scope>NUCLEOTIDE SEQUENCE</scope>
    <source>
        <strain evidence="10">Male_cb2023</strain>
        <tissue evidence="10">Muscle</tissue>
    </source>
</reference>
<dbReference type="Proteomes" id="UP001274896">
    <property type="component" value="Unassembled WGS sequence"/>
</dbReference>
<dbReference type="AlphaFoldDB" id="A0AAE0URJ6"/>
<keyword evidence="6" id="KW-0695">RNA-directed DNA polymerase</keyword>
<evidence type="ECO:0000256" key="2">
    <source>
        <dbReference type="ARBA" id="ARBA00022695"/>
    </source>
</evidence>
<evidence type="ECO:0000256" key="1">
    <source>
        <dbReference type="ARBA" id="ARBA00022679"/>
    </source>
</evidence>
<keyword evidence="2" id="KW-0548">Nucleotidyltransferase</keyword>
<accession>A0AAE0URJ6</accession>
<feature type="region of interest" description="Disordered" evidence="7">
    <location>
        <begin position="394"/>
        <end position="433"/>
    </location>
</feature>
<evidence type="ECO:0000256" key="7">
    <source>
        <dbReference type="SAM" id="MobiDB-lite"/>
    </source>
</evidence>
<dbReference type="EMBL" id="JAUCMX010000019">
    <property type="protein sequence ID" value="KAK3516314.1"/>
    <property type="molecule type" value="Genomic_DNA"/>
</dbReference>
<feature type="signal peptide" evidence="8">
    <location>
        <begin position="1"/>
        <end position="31"/>
    </location>
</feature>
<evidence type="ECO:0000259" key="9">
    <source>
        <dbReference type="Pfam" id="PF17917"/>
    </source>
</evidence>
<sequence>MGQPDKSQDKFLLSHYLLFMIYFQVIGPVQGKDSSELDLENRKNMTLQRIERIVDPGQSSGARQTVRVQTAGTQEADTNMGLWHPPVDLGHLRDRQREIIKEMLYEESSVFSKGDDDIGCIPSLQMSITLQNDIPVQRAYSAVTKPLFSEVKGYIQELLAKGWFALGKVDYSLLNKKTIPDRHPLHRSKLRVNGYGSRTLMKAERNYRLHSSKLEFLALKSAVCKKFRDYLFYAQHFMVYTDNNSLTYVMSTAKLNAVGHRWVMELSDFRLVEPEEETTPKGYAKQWAHRMSEVYKIAESPSQQSSARGKAQNDRKVSGVVLKAGDPVLVRNLGERGGPGKLRSYWKKAVYVVKEQVSNNPVYVIYPENSDRGKTRTLHQNLLLLVNDLPVEAPAKTPASTRPERQKRTVRHTSNDNMDDKDSDLASSDAESSAGGYWLRAPVNWPTSGSDQPPEQVPVREKIRVLQKISARIKGKVYRTVVRPAMLYGLETVSLRKRQESELEVAELKMLRMNFEVNLLLKARDVAFKSGDAEDYSRARANMKRGIRKAKHAHKLHIEEHFHNNSNPRCMWKGIQTITDHKPAIQTVPTSNAFLPDELNHFFARFNKPL</sequence>
<evidence type="ECO:0000256" key="4">
    <source>
        <dbReference type="ARBA" id="ARBA00022759"/>
    </source>
</evidence>
<organism evidence="10 11">
    <name type="scientific">Hemibagrus guttatus</name>
    <dbReference type="NCBI Taxonomy" id="175788"/>
    <lineage>
        <taxon>Eukaryota</taxon>
        <taxon>Metazoa</taxon>
        <taxon>Chordata</taxon>
        <taxon>Craniata</taxon>
        <taxon>Vertebrata</taxon>
        <taxon>Euteleostomi</taxon>
        <taxon>Actinopterygii</taxon>
        <taxon>Neopterygii</taxon>
        <taxon>Teleostei</taxon>
        <taxon>Ostariophysi</taxon>
        <taxon>Siluriformes</taxon>
        <taxon>Bagridae</taxon>
        <taxon>Hemibagrus</taxon>
    </lineage>
</organism>
<dbReference type="SUPFAM" id="SSF56672">
    <property type="entry name" value="DNA/RNA polymerases"/>
    <property type="match status" value="1"/>
</dbReference>
<proteinExistence type="predicted"/>
<dbReference type="PANTHER" id="PTHR47510:SF3">
    <property type="entry name" value="ENDO_EXONUCLEASE_PHOSPHATASE DOMAIN-CONTAINING PROTEIN"/>
    <property type="match status" value="1"/>
</dbReference>
<dbReference type="Pfam" id="PF17917">
    <property type="entry name" value="RT_RNaseH"/>
    <property type="match status" value="1"/>
</dbReference>
<dbReference type="GO" id="GO:0004519">
    <property type="term" value="F:endonuclease activity"/>
    <property type="evidence" value="ECO:0007669"/>
    <property type="project" value="UniProtKB-KW"/>
</dbReference>
<evidence type="ECO:0000256" key="3">
    <source>
        <dbReference type="ARBA" id="ARBA00022722"/>
    </source>
</evidence>
<keyword evidence="5" id="KW-0378">Hydrolase</keyword>
<gene>
    <name evidence="10" type="ORF">QTP70_009370</name>
</gene>
<evidence type="ECO:0000256" key="8">
    <source>
        <dbReference type="SAM" id="SignalP"/>
    </source>
</evidence>
<keyword evidence="3" id="KW-0540">Nuclease</keyword>
<evidence type="ECO:0000313" key="11">
    <source>
        <dbReference type="Proteomes" id="UP001274896"/>
    </source>
</evidence>
<evidence type="ECO:0000256" key="6">
    <source>
        <dbReference type="ARBA" id="ARBA00022918"/>
    </source>
</evidence>
<dbReference type="InterPro" id="IPR043502">
    <property type="entry name" value="DNA/RNA_pol_sf"/>
</dbReference>
<evidence type="ECO:0000256" key="5">
    <source>
        <dbReference type="ARBA" id="ARBA00022801"/>
    </source>
</evidence>
<evidence type="ECO:0000313" key="10">
    <source>
        <dbReference type="EMBL" id="KAK3516314.1"/>
    </source>
</evidence>
<protein>
    <recommendedName>
        <fullName evidence="9">Reverse transcriptase RNase H-like domain-containing protein</fullName>
    </recommendedName>
</protein>
<keyword evidence="8" id="KW-0732">Signal</keyword>
<feature type="chain" id="PRO_5041983447" description="Reverse transcriptase RNase H-like domain-containing protein" evidence="8">
    <location>
        <begin position="32"/>
        <end position="610"/>
    </location>
</feature>